<dbReference type="GeneID" id="93076265"/>
<sequence>MKKYEYKCVFIWGLGERTTRLMNEYGQQGWELVSVQWCWHYFKRAIEN</sequence>
<reference evidence="1 4" key="1">
    <citation type="journal article" date="2015" name="Genome Announc.">
        <title>Complete Genome Sequence of the Nitrogen-Fixing and Solvent-Producing Clostridium pasteurianum DSM 525.</title>
        <authorList>
            <person name="Poehlein A."/>
            <person name="Grosse-Honebrink A."/>
            <person name="Zhang Y."/>
            <person name="Minton N.P."/>
            <person name="Daniel R."/>
        </authorList>
    </citation>
    <scope>NUCLEOTIDE SEQUENCE [LARGE SCALE GENOMIC DNA]</scope>
    <source>
        <strain evidence="1">DSM 525</strain>
        <strain evidence="4">DSM 525 / ATCC 6013</strain>
    </source>
</reference>
<name>A0A0H3J4Y6_CLOPA</name>
<reference evidence="2 3" key="3">
    <citation type="journal article" name="Genome Announc.">
        <title>Improved Draft Genome Sequence of Clostridium pasteurianum Strain ATCC 6013 (DSM 525) Using a Hybrid Next-Generation Sequencing Approach.</title>
        <authorList>
            <person name="Pyne M.E."/>
            <person name="Utturkar S."/>
            <person name="Brown S.D."/>
            <person name="Moo-Young M."/>
            <person name="Chung D.A."/>
            <person name="Chou C.P."/>
        </authorList>
    </citation>
    <scope>NUCLEOTIDE SEQUENCE [LARGE SCALE GENOMIC DNA]</scope>
    <source>
        <strain evidence="2 3">ATCC 6013</strain>
    </source>
</reference>
<organism evidence="1 4">
    <name type="scientific">Clostridium pasteurianum DSM 525 = ATCC 6013</name>
    <dbReference type="NCBI Taxonomy" id="1262449"/>
    <lineage>
        <taxon>Bacteria</taxon>
        <taxon>Bacillati</taxon>
        <taxon>Bacillota</taxon>
        <taxon>Clostridia</taxon>
        <taxon>Eubacteriales</taxon>
        <taxon>Clostridiaceae</taxon>
        <taxon>Clostridium</taxon>
    </lineage>
</organism>
<evidence type="ECO:0000313" key="2">
    <source>
        <dbReference type="EMBL" id="KRU12985.1"/>
    </source>
</evidence>
<evidence type="ECO:0000313" key="1">
    <source>
        <dbReference type="EMBL" id="AJA51006.1"/>
    </source>
</evidence>
<dbReference type="KEGG" id="cpat:CLPA_c09180"/>
<evidence type="ECO:0000313" key="3">
    <source>
        <dbReference type="Proteomes" id="UP000028042"/>
    </source>
</evidence>
<evidence type="ECO:0000313" key="4">
    <source>
        <dbReference type="Proteomes" id="UP000030905"/>
    </source>
</evidence>
<proteinExistence type="predicted"/>
<gene>
    <name evidence="1" type="ORF">CLPA_c09180</name>
    <name evidence="2" type="ORF">CP6013_02233</name>
</gene>
<evidence type="ECO:0008006" key="5">
    <source>
        <dbReference type="Google" id="ProtNLM"/>
    </source>
</evidence>
<keyword evidence="4" id="KW-1185">Reference proteome</keyword>
<dbReference type="EMBL" id="CP009268">
    <property type="protein sequence ID" value="AJA51006.1"/>
    <property type="molecule type" value="Genomic_DNA"/>
</dbReference>
<dbReference type="PATRIC" id="fig|1262449.3.peg.3993"/>
<protein>
    <recommendedName>
        <fullName evidence="5">DUF4177 domain-containing protein</fullName>
    </recommendedName>
</protein>
<dbReference type="Proteomes" id="UP000028042">
    <property type="component" value="Unassembled WGS sequence"/>
</dbReference>
<dbReference type="KEGG" id="cpae:CPAST_c09180"/>
<dbReference type="AlphaFoldDB" id="A0A0H3J4Y6"/>
<reference evidence="2" key="2">
    <citation type="submission" date="2015-10" db="EMBL/GenBank/DDBJ databases">
        <title>Improved Draft Genome Sequence of Clostridium pasteurianum Strain ATCC 6013 (DSM 525) Using a Hybrid Next-Generation Sequencing Approach.</title>
        <authorList>
            <person name="Pyne M.E."/>
            <person name="Utturkar S.M."/>
            <person name="Brown S.D."/>
            <person name="Moo-Young M."/>
            <person name="Chung D.A."/>
            <person name="Chou P.C."/>
        </authorList>
    </citation>
    <scope>NUCLEOTIDE SEQUENCE</scope>
    <source>
        <strain evidence="2">ATCC 6013</strain>
    </source>
</reference>
<accession>A0A0H3J4Y6</accession>
<dbReference type="EMBL" id="JPGY02000001">
    <property type="protein sequence ID" value="KRU12985.1"/>
    <property type="molecule type" value="Genomic_DNA"/>
</dbReference>
<dbReference type="RefSeq" id="WP_003448173.1">
    <property type="nucleotide sequence ID" value="NZ_ANZB01000021.1"/>
</dbReference>
<dbReference type="eggNOG" id="ENOG5032HDS">
    <property type="taxonomic scope" value="Bacteria"/>
</dbReference>
<dbReference type="Proteomes" id="UP000030905">
    <property type="component" value="Chromosome"/>
</dbReference>